<sequence length="262" mass="30228">MTNKHMAQKQLYKYGYSFEEIEKQISKPEKQEKPWGSFCRAVNEEIYGMDQVIVKQGKMAILDPKDYQGKEVLLYLESGKIQIGEYCLIPEDTLFFPLGALPSSPEIKAEEDSILYIFFGWPQKDGEKTVKQATTFDIRHKDYAENLIETIANREFTGKKIFFKTGNHHGLHFHCKKTETYFMHSGKLLLRLRADNAEDRYYVLEPGQTIRITPGLMHQASGLADPVIIESSTHDEDSDSFIVESEFAEMPKLKEMINKINN</sequence>
<reference evidence="1 2" key="1">
    <citation type="journal article" date="2016" name="Nat. Commun.">
        <title>Thousands of microbial genomes shed light on interconnected biogeochemical processes in an aquifer system.</title>
        <authorList>
            <person name="Anantharaman K."/>
            <person name="Brown C.T."/>
            <person name="Hug L.A."/>
            <person name="Sharon I."/>
            <person name="Castelle C.J."/>
            <person name="Probst A.J."/>
            <person name="Thomas B.C."/>
            <person name="Singh A."/>
            <person name="Wilkins M.J."/>
            <person name="Karaoz U."/>
            <person name="Brodie E.L."/>
            <person name="Williams K.H."/>
            <person name="Hubbard S.S."/>
            <person name="Banfield J.F."/>
        </authorList>
    </citation>
    <scope>NUCLEOTIDE SEQUENCE [LARGE SCALE GENOMIC DNA]</scope>
</reference>
<protein>
    <recommendedName>
        <fullName evidence="3">Cupin 2 conserved barrel domain-containing protein</fullName>
    </recommendedName>
</protein>
<dbReference type="Proteomes" id="UP000178721">
    <property type="component" value="Unassembled WGS sequence"/>
</dbReference>
<dbReference type="Gene3D" id="2.60.120.10">
    <property type="entry name" value="Jelly Rolls"/>
    <property type="match status" value="1"/>
</dbReference>
<dbReference type="InterPro" id="IPR014710">
    <property type="entry name" value="RmlC-like_jellyroll"/>
</dbReference>
<accession>A0A1G2E2F5</accession>
<comment type="caution">
    <text evidence="1">The sequence shown here is derived from an EMBL/GenBank/DDBJ whole genome shotgun (WGS) entry which is preliminary data.</text>
</comment>
<gene>
    <name evidence="1" type="ORF">A2654_02265</name>
</gene>
<evidence type="ECO:0000313" key="2">
    <source>
        <dbReference type="Proteomes" id="UP000178721"/>
    </source>
</evidence>
<dbReference type="AlphaFoldDB" id="A0A1G2E2F5"/>
<evidence type="ECO:0000313" key="1">
    <source>
        <dbReference type="EMBL" id="OGZ20017.1"/>
    </source>
</evidence>
<name>A0A1G2E2F5_9BACT</name>
<dbReference type="InterPro" id="IPR011051">
    <property type="entry name" value="RmlC_Cupin_sf"/>
</dbReference>
<evidence type="ECO:0008006" key="3">
    <source>
        <dbReference type="Google" id="ProtNLM"/>
    </source>
</evidence>
<organism evidence="1 2">
    <name type="scientific">Candidatus Nealsonbacteria bacterium RIFCSPHIGHO2_01_FULL_43_31</name>
    <dbReference type="NCBI Taxonomy" id="1801665"/>
    <lineage>
        <taxon>Bacteria</taxon>
        <taxon>Candidatus Nealsoniibacteriota</taxon>
    </lineage>
</organism>
<dbReference type="EMBL" id="MHMA01000029">
    <property type="protein sequence ID" value="OGZ20017.1"/>
    <property type="molecule type" value="Genomic_DNA"/>
</dbReference>
<proteinExistence type="predicted"/>
<dbReference type="SUPFAM" id="SSF51182">
    <property type="entry name" value="RmlC-like cupins"/>
    <property type="match status" value="1"/>
</dbReference>